<accession>A0A1H8IJK4</accession>
<dbReference type="STRING" id="917.SAMN05216326_12517"/>
<protein>
    <submittedName>
        <fullName evidence="1">Uncharacterized protein</fullName>
    </submittedName>
</protein>
<name>A0A1H8IJK4_9PROT</name>
<dbReference type="AlphaFoldDB" id="A0A1H8IJK4"/>
<evidence type="ECO:0000313" key="2">
    <source>
        <dbReference type="Proteomes" id="UP000199459"/>
    </source>
</evidence>
<dbReference type="Proteomes" id="UP000199459">
    <property type="component" value="Unassembled WGS sequence"/>
</dbReference>
<proteinExistence type="predicted"/>
<sequence>MIIGKMDVSEAIHSAITKLHKKIDGFAFVETRCGNADVSGYIFTSNPLLLLRSEKITIIFNDRNGIARVSK</sequence>
<evidence type="ECO:0000313" key="1">
    <source>
        <dbReference type="EMBL" id="SEN67908.1"/>
    </source>
</evidence>
<reference evidence="1 2" key="1">
    <citation type="submission" date="2016-10" db="EMBL/GenBank/DDBJ databases">
        <authorList>
            <person name="de Groot N.N."/>
        </authorList>
    </citation>
    <scope>NUCLEOTIDE SEQUENCE [LARGE SCALE GENOMIC DNA]</scope>
    <source>
        <strain evidence="1 2">Nm22</strain>
    </source>
</reference>
<gene>
    <name evidence="1" type="ORF">SAMN05216325_1333</name>
</gene>
<organism evidence="1 2">
    <name type="scientific">Nitrosomonas marina</name>
    <dbReference type="NCBI Taxonomy" id="917"/>
    <lineage>
        <taxon>Bacteria</taxon>
        <taxon>Pseudomonadati</taxon>
        <taxon>Pseudomonadota</taxon>
        <taxon>Betaproteobacteria</taxon>
        <taxon>Nitrosomonadales</taxon>
        <taxon>Nitrosomonadaceae</taxon>
        <taxon>Nitrosomonas</taxon>
    </lineage>
</organism>
<dbReference type="EMBL" id="FOCP01000033">
    <property type="protein sequence ID" value="SEN67908.1"/>
    <property type="molecule type" value="Genomic_DNA"/>
</dbReference>